<comment type="caution">
    <text evidence="1">The sequence shown here is derived from an EMBL/GenBank/DDBJ whole genome shotgun (WGS) entry which is preliminary data.</text>
</comment>
<dbReference type="AlphaFoldDB" id="A0A9X2RA84"/>
<protein>
    <submittedName>
        <fullName evidence="1">Uncharacterized protein</fullName>
    </submittedName>
</protein>
<reference evidence="1" key="1">
    <citation type="submission" date="2022-08" db="EMBL/GenBank/DDBJ databases">
        <title>Genomic Encyclopedia of Type Strains, Phase V (KMG-V): Genome sequencing to study the core and pangenomes of soil and plant-associated prokaryotes.</title>
        <authorList>
            <person name="Whitman W."/>
        </authorList>
    </citation>
    <scope>NUCLEOTIDE SEQUENCE</scope>
    <source>
        <strain evidence="1">SP2016B</strain>
    </source>
</reference>
<sequence>MRLFNPYREILSGETHYEGGRITLPAGEEDTFAVEAFRDRQYGVRRILFNTETLGRANLLTTLEVGRRRREWQNVHAQTVQTLYNQSEYEPTIPVDVPAGEEARVVLRNESSQELPIRIITEIMEPRVYQQRLASVKRYVGTVPDYAYAYAFSQIPPNTRDRLLGIDYPAGKWAYGNFAFFPTATGPIEPSSVLVEQLAENETVIERTRGAGFLDFNENRQAPAPIKIGPRGPIQLRVTNNSTETVILSALLPLFEQSALPEL</sequence>
<organism evidence="1 2">
    <name type="scientific">Salinibacter ruber</name>
    <dbReference type="NCBI Taxonomy" id="146919"/>
    <lineage>
        <taxon>Bacteria</taxon>
        <taxon>Pseudomonadati</taxon>
        <taxon>Rhodothermota</taxon>
        <taxon>Rhodothermia</taxon>
        <taxon>Rhodothermales</taxon>
        <taxon>Salinibacteraceae</taxon>
        <taxon>Salinibacter</taxon>
    </lineage>
</organism>
<gene>
    <name evidence="1" type="ORF">GGP82_002442</name>
</gene>
<proteinExistence type="predicted"/>
<name>A0A9X2RA84_9BACT</name>
<dbReference type="RefSeq" id="WP_259083814.1">
    <property type="nucleotide sequence ID" value="NZ_JANTYZ010000007.1"/>
</dbReference>
<dbReference type="Proteomes" id="UP001155034">
    <property type="component" value="Unassembled WGS sequence"/>
</dbReference>
<evidence type="ECO:0000313" key="2">
    <source>
        <dbReference type="Proteomes" id="UP001155034"/>
    </source>
</evidence>
<evidence type="ECO:0000313" key="1">
    <source>
        <dbReference type="EMBL" id="MCS3865878.1"/>
    </source>
</evidence>
<accession>A0A9X2RA84</accession>
<dbReference type="EMBL" id="JANTYZ010000007">
    <property type="protein sequence ID" value="MCS3865878.1"/>
    <property type="molecule type" value="Genomic_DNA"/>
</dbReference>